<comment type="caution">
    <text evidence="2">The sequence shown here is derived from an EMBL/GenBank/DDBJ whole genome shotgun (WGS) entry which is preliminary data.</text>
</comment>
<gene>
    <name evidence="2" type="ORF">N7537_000864</name>
</gene>
<evidence type="ECO:0000313" key="2">
    <source>
        <dbReference type="EMBL" id="KAJ5615750.1"/>
    </source>
</evidence>
<keyword evidence="3" id="KW-1185">Reference proteome</keyword>
<dbReference type="AlphaFoldDB" id="A0AAD6H7R9"/>
<reference evidence="2" key="2">
    <citation type="submission" date="2023-01" db="EMBL/GenBank/DDBJ databases">
        <authorList>
            <person name="Petersen C."/>
        </authorList>
    </citation>
    <scope>NUCLEOTIDE SEQUENCE</scope>
    <source>
        <strain evidence="2">IBT 12815</strain>
    </source>
</reference>
<protein>
    <submittedName>
        <fullName evidence="2">Uncharacterized protein</fullName>
    </submittedName>
</protein>
<feature type="compositionally biased region" description="Basic and acidic residues" evidence="1">
    <location>
        <begin position="67"/>
        <end position="77"/>
    </location>
</feature>
<evidence type="ECO:0000313" key="3">
    <source>
        <dbReference type="Proteomes" id="UP001213799"/>
    </source>
</evidence>
<sequence length="85" mass="9603">MPSPQKPMPAWATPCFISLTFTNIGSIFRGPLKITGTKTATIQSWYYLLESRPAVQVKKKARKRQYHPSDDGSDQGRKRPTVSHN</sequence>
<proteinExistence type="predicted"/>
<dbReference type="RefSeq" id="XP_056756917.1">
    <property type="nucleotide sequence ID" value="XM_056891922.1"/>
</dbReference>
<reference evidence="2" key="1">
    <citation type="journal article" date="2023" name="IMA Fungus">
        <title>Comparative genomic study of the Penicillium genus elucidates a diverse pangenome and 15 lateral gene transfer events.</title>
        <authorList>
            <person name="Petersen C."/>
            <person name="Sorensen T."/>
            <person name="Nielsen M.R."/>
            <person name="Sondergaard T.E."/>
            <person name="Sorensen J.L."/>
            <person name="Fitzpatrick D.A."/>
            <person name="Frisvad J.C."/>
            <person name="Nielsen K.L."/>
        </authorList>
    </citation>
    <scope>NUCLEOTIDE SEQUENCE</scope>
    <source>
        <strain evidence="2">IBT 12815</strain>
    </source>
</reference>
<dbReference type="Proteomes" id="UP001213799">
    <property type="component" value="Unassembled WGS sequence"/>
</dbReference>
<organism evidence="2 3">
    <name type="scientific">Penicillium hordei</name>
    <dbReference type="NCBI Taxonomy" id="40994"/>
    <lineage>
        <taxon>Eukaryota</taxon>
        <taxon>Fungi</taxon>
        <taxon>Dikarya</taxon>
        <taxon>Ascomycota</taxon>
        <taxon>Pezizomycotina</taxon>
        <taxon>Eurotiomycetes</taxon>
        <taxon>Eurotiomycetidae</taxon>
        <taxon>Eurotiales</taxon>
        <taxon>Aspergillaceae</taxon>
        <taxon>Penicillium</taxon>
    </lineage>
</organism>
<accession>A0AAD6H7R9</accession>
<dbReference type="EMBL" id="JAQJAE010000001">
    <property type="protein sequence ID" value="KAJ5615750.1"/>
    <property type="molecule type" value="Genomic_DNA"/>
</dbReference>
<dbReference type="GeneID" id="81582164"/>
<name>A0AAD6H7R9_9EURO</name>
<evidence type="ECO:0000256" key="1">
    <source>
        <dbReference type="SAM" id="MobiDB-lite"/>
    </source>
</evidence>
<feature type="region of interest" description="Disordered" evidence="1">
    <location>
        <begin position="58"/>
        <end position="85"/>
    </location>
</feature>